<keyword evidence="2" id="KW-0812">Transmembrane</keyword>
<evidence type="ECO:0000313" key="3">
    <source>
        <dbReference type="Proteomes" id="UP000035681"/>
    </source>
</evidence>
<keyword evidence="2" id="KW-0472">Membrane</keyword>
<keyword evidence="3" id="KW-1185">Reference proteome</keyword>
<feature type="transmembrane region" description="Helical" evidence="2">
    <location>
        <begin position="72"/>
        <end position="93"/>
    </location>
</feature>
<accession>A0A0K0DSU3</accession>
<proteinExistence type="predicted"/>
<protein>
    <submittedName>
        <fullName evidence="4">U24</fullName>
    </submittedName>
</protein>
<sequence>MISPSKDTDVEIAITPPPKTPPDHHLSGHVNLSFEPYMFQPSNDVPFYYTPYSNAWNQNYREEDNLFIKMKYTLAFGFIVFIIVIIIITYIIIDTTIVSTVKKHTE</sequence>
<organism evidence="4">
    <name type="scientific">Strongyloides stercoralis</name>
    <name type="common">Threadworm</name>
    <dbReference type="NCBI Taxonomy" id="6248"/>
    <lineage>
        <taxon>Eukaryota</taxon>
        <taxon>Metazoa</taxon>
        <taxon>Ecdysozoa</taxon>
        <taxon>Nematoda</taxon>
        <taxon>Chromadorea</taxon>
        <taxon>Rhabditida</taxon>
        <taxon>Tylenchina</taxon>
        <taxon>Panagrolaimomorpha</taxon>
        <taxon>Strongyloidoidea</taxon>
        <taxon>Strongyloididae</taxon>
        <taxon>Strongyloides</taxon>
    </lineage>
</organism>
<name>A0A0K0DSU3_STRER</name>
<evidence type="ECO:0000313" key="4">
    <source>
        <dbReference type="WBParaSite" id="SSTP_0000030700.1"/>
    </source>
</evidence>
<dbReference type="Proteomes" id="UP000035681">
    <property type="component" value="Unplaced"/>
</dbReference>
<evidence type="ECO:0000256" key="2">
    <source>
        <dbReference type="SAM" id="Phobius"/>
    </source>
</evidence>
<feature type="region of interest" description="Disordered" evidence="1">
    <location>
        <begin position="1"/>
        <end position="25"/>
    </location>
</feature>
<keyword evidence="2" id="KW-1133">Transmembrane helix</keyword>
<dbReference type="WBParaSite" id="SSTP_0000030700.1">
    <property type="protein sequence ID" value="SSTP_0000030700.1"/>
    <property type="gene ID" value="SSTP_0000030700"/>
</dbReference>
<evidence type="ECO:0000256" key="1">
    <source>
        <dbReference type="SAM" id="MobiDB-lite"/>
    </source>
</evidence>
<dbReference type="AlphaFoldDB" id="A0A0K0DSU3"/>
<reference evidence="4" key="1">
    <citation type="submission" date="2015-08" db="UniProtKB">
        <authorList>
            <consortium name="WormBaseParasite"/>
        </authorList>
    </citation>
    <scope>IDENTIFICATION</scope>
</reference>
<dbReference type="WBParaSite" id="TCONS_00001500.p1">
    <property type="protein sequence ID" value="TCONS_00001500.p1"/>
    <property type="gene ID" value="XLOC_001379"/>
</dbReference>